<gene>
    <name evidence="3" type="ORF">H2LOC_017970</name>
</gene>
<proteinExistence type="predicted"/>
<feature type="region of interest" description="Disordered" evidence="1">
    <location>
        <begin position="48"/>
        <end position="77"/>
    </location>
</feature>
<feature type="signal peptide" evidence="2">
    <location>
        <begin position="1"/>
        <end position="19"/>
    </location>
</feature>
<evidence type="ECO:0000313" key="3">
    <source>
        <dbReference type="EMBL" id="QGM47422.1"/>
    </source>
</evidence>
<keyword evidence="2" id="KW-0732">Signal</keyword>
<feature type="chain" id="PRO_5025560405" evidence="2">
    <location>
        <begin position="20"/>
        <end position="101"/>
    </location>
</feature>
<organism evidence="3 4">
    <name type="scientific">Methylocystis heyeri</name>
    <dbReference type="NCBI Taxonomy" id="391905"/>
    <lineage>
        <taxon>Bacteria</taxon>
        <taxon>Pseudomonadati</taxon>
        <taxon>Pseudomonadota</taxon>
        <taxon>Alphaproteobacteria</taxon>
        <taxon>Hyphomicrobiales</taxon>
        <taxon>Methylocystaceae</taxon>
        <taxon>Methylocystis</taxon>
    </lineage>
</organism>
<dbReference type="OrthoDB" id="8455470at2"/>
<dbReference type="KEGG" id="mhey:H2LOC_017970"/>
<name>A0A6B8KID8_9HYPH</name>
<accession>A0A6B8KID8</accession>
<evidence type="ECO:0000256" key="2">
    <source>
        <dbReference type="SAM" id="SignalP"/>
    </source>
</evidence>
<evidence type="ECO:0000256" key="1">
    <source>
        <dbReference type="SAM" id="MobiDB-lite"/>
    </source>
</evidence>
<dbReference type="EMBL" id="CP046052">
    <property type="protein sequence ID" value="QGM47422.1"/>
    <property type="molecule type" value="Genomic_DNA"/>
</dbReference>
<protein>
    <submittedName>
        <fullName evidence="3">Uncharacterized protein</fullName>
    </submittedName>
</protein>
<keyword evidence="4" id="KW-1185">Reference proteome</keyword>
<reference evidence="3 4" key="1">
    <citation type="submission" date="2019-11" db="EMBL/GenBank/DDBJ databases">
        <title>The genome sequence of Methylocystis heyeri.</title>
        <authorList>
            <person name="Oshkin I.Y."/>
            <person name="Miroshnikov K."/>
            <person name="Dedysh S.N."/>
        </authorList>
    </citation>
    <scope>NUCLEOTIDE SEQUENCE [LARGE SCALE GENOMIC DNA]</scope>
    <source>
        <strain evidence="3 4">H2</strain>
    </source>
</reference>
<sequence>MRRLFAIAMLAGATAVAFAAPRSIADCEKIEAALAYNECLASFGPAAGHSGGGAAHYSAAPGKAPPRTAGARRPANGVGFARATVKTAADGRVRMEFFPKR</sequence>
<evidence type="ECO:0000313" key="4">
    <source>
        <dbReference type="Proteomes" id="UP000309061"/>
    </source>
</evidence>
<dbReference type="Proteomes" id="UP000309061">
    <property type="component" value="Chromosome"/>
</dbReference>
<feature type="compositionally biased region" description="Low complexity" evidence="1">
    <location>
        <begin position="55"/>
        <end position="77"/>
    </location>
</feature>
<dbReference type="RefSeq" id="WP_136497340.1">
    <property type="nucleotide sequence ID" value="NZ_CP046052.1"/>
</dbReference>
<dbReference type="AlphaFoldDB" id="A0A6B8KID8"/>